<dbReference type="CDD" id="cd00609">
    <property type="entry name" value="AAT_like"/>
    <property type="match status" value="1"/>
</dbReference>
<protein>
    <recommendedName>
        <fullName evidence="6">Aminotransferase</fullName>
        <ecNumber evidence="6">2.6.1.-</ecNumber>
    </recommendedName>
</protein>
<dbReference type="eggNOG" id="COG0436">
    <property type="taxonomic scope" value="Bacteria"/>
</dbReference>
<evidence type="ECO:0000256" key="5">
    <source>
        <dbReference type="ARBA" id="ARBA00022898"/>
    </source>
</evidence>
<dbReference type="AlphaFoldDB" id="C0EHH8"/>
<dbReference type="EMBL" id="ACEC01000115">
    <property type="protein sequence ID" value="EEG29102.1"/>
    <property type="molecule type" value="Genomic_DNA"/>
</dbReference>
<reference evidence="8 9" key="1">
    <citation type="submission" date="2009-01" db="EMBL/GenBank/DDBJ databases">
        <authorList>
            <person name="Fulton L."/>
            <person name="Clifton S."/>
            <person name="Fulton B."/>
            <person name="Xu J."/>
            <person name="Minx P."/>
            <person name="Pepin K.H."/>
            <person name="Johnson M."/>
            <person name="Bhonagiri V."/>
            <person name="Nash W.E."/>
            <person name="Mardis E.R."/>
            <person name="Wilson R.K."/>
        </authorList>
    </citation>
    <scope>NUCLEOTIDE SEQUENCE [LARGE SCALE GENOMIC DNA]</scope>
    <source>
        <strain evidence="8 9">DSM 5476</strain>
    </source>
</reference>
<name>C0EHH8_9FIRM</name>
<keyword evidence="5" id="KW-0663">Pyridoxal phosphate</keyword>
<dbReference type="InterPro" id="IPR050596">
    <property type="entry name" value="AspAT/PAT-like"/>
</dbReference>
<reference evidence="8 9" key="2">
    <citation type="submission" date="2009-02" db="EMBL/GenBank/DDBJ databases">
        <title>Draft genome sequence of Clostridium methylpentosum (DSM 5476).</title>
        <authorList>
            <person name="Sudarsanam P."/>
            <person name="Ley R."/>
            <person name="Guruge J."/>
            <person name="Turnbaugh P.J."/>
            <person name="Mahowald M."/>
            <person name="Liep D."/>
            <person name="Gordon J."/>
        </authorList>
    </citation>
    <scope>NUCLEOTIDE SEQUENCE [LARGE SCALE GENOMIC DNA]</scope>
    <source>
        <strain evidence="8 9">DSM 5476</strain>
    </source>
</reference>
<dbReference type="Gene3D" id="3.40.640.10">
    <property type="entry name" value="Type I PLP-dependent aspartate aminotransferase-like (Major domain)"/>
    <property type="match status" value="1"/>
</dbReference>
<evidence type="ECO:0000313" key="8">
    <source>
        <dbReference type="EMBL" id="EEG29102.1"/>
    </source>
</evidence>
<evidence type="ECO:0000256" key="2">
    <source>
        <dbReference type="ARBA" id="ARBA00007441"/>
    </source>
</evidence>
<proteinExistence type="inferred from homology"/>
<keyword evidence="4 6" id="KW-0808">Transferase</keyword>
<comment type="cofactor">
    <cofactor evidence="1 6">
        <name>pyridoxal 5'-phosphate</name>
        <dbReference type="ChEBI" id="CHEBI:597326"/>
    </cofactor>
</comment>
<keyword evidence="3 6" id="KW-0032">Aminotransferase</keyword>
<dbReference type="Pfam" id="PF00155">
    <property type="entry name" value="Aminotran_1_2"/>
    <property type="match status" value="1"/>
</dbReference>
<keyword evidence="9" id="KW-1185">Reference proteome</keyword>
<dbReference type="GO" id="GO:0008483">
    <property type="term" value="F:transaminase activity"/>
    <property type="evidence" value="ECO:0007669"/>
    <property type="project" value="UniProtKB-KW"/>
</dbReference>
<dbReference type="FunFam" id="3.40.640.10:FF:000033">
    <property type="entry name" value="Aspartate aminotransferase"/>
    <property type="match status" value="1"/>
</dbReference>
<dbReference type="PANTHER" id="PTHR46383">
    <property type="entry name" value="ASPARTATE AMINOTRANSFERASE"/>
    <property type="match status" value="1"/>
</dbReference>
<dbReference type="STRING" id="537013.CLOSTMETH_03215"/>
<dbReference type="InterPro" id="IPR015421">
    <property type="entry name" value="PyrdxlP-dep_Trfase_major"/>
</dbReference>
<dbReference type="Proteomes" id="UP000003340">
    <property type="component" value="Unassembled WGS sequence"/>
</dbReference>
<evidence type="ECO:0000256" key="6">
    <source>
        <dbReference type="RuleBase" id="RU000481"/>
    </source>
</evidence>
<comment type="similarity">
    <text evidence="2 6">Belongs to the class-I pyridoxal-phosphate-dependent aminotransferase family.</text>
</comment>
<evidence type="ECO:0000256" key="3">
    <source>
        <dbReference type="ARBA" id="ARBA00022576"/>
    </source>
</evidence>
<dbReference type="InterPro" id="IPR015422">
    <property type="entry name" value="PyrdxlP-dep_Trfase_small"/>
</dbReference>
<evidence type="ECO:0000256" key="4">
    <source>
        <dbReference type="ARBA" id="ARBA00022679"/>
    </source>
</evidence>
<evidence type="ECO:0000256" key="1">
    <source>
        <dbReference type="ARBA" id="ARBA00001933"/>
    </source>
</evidence>
<dbReference type="PROSITE" id="PS00105">
    <property type="entry name" value="AA_TRANSFER_CLASS_1"/>
    <property type="match status" value="1"/>
</dbReference>
<feature type="domain" description="Aminotransferase class I/classII large" evidence="7">
    <location>
        <begin position="32"/>
        <end position="382"/>
    </location>
</feature>
<dbReference type="InterPro" id="IPR015424">
    <property type="entry name" value="PyrdxlP-dep_Trfase"/>
</dbReference>
<organism evidence="8 9">
    <name type="scientific">[Clostridium] methylpentosum DSM 5476</name>
    <dbReference type="NCBI Taxonomy" id="537013"/>
    <lineage>
        <taxon>Bacteria</taxon>
        <taxon>Bacillati</taxon>
        <taxon>Bacillota</taxon>
        <taxon>Clostridia</taxon>
        <taxon>Eubacteriales</taxon>
        <taxon>Oscillospiraceae</taxon>
        <taxon>Oscillospiraceae incertae sedis</taxon>
    </lineage>
</organism>
<evidence type="ECO:0000259" key="7">
    <source>
        <dbReference type="Pfam" id="PF00155"/>
    </source>
</evidence>
<sequence length="411" mass="46190">MMDYNSLLAKKITELKPSGIRRFFDIANEVEGVISLGVGEPDFKTPWVIRREGIRSLEKGKTWYSANAGLMELRSEIASYLKRRFNLSYHPKEEIFVSVGGSEAIDMCIRSFVEPGDEVLVVEPSFVAYAPIVTMAGGVVVPIPTKAENHFRLTAQELREHITEKTKMLVLPFPNNPTGGVMRREHLEEIAEVLRETNIIVLSDEIYAELTYGRERHVSIAEIDGMWERTVVINGFSKAYAMTGWRLGYAAGPAPIISQMLKLHQYAIMCAPTTSQYAAICAVRDCDQAIEEMAEEYNTRRRFVVDSLNKMGLTCFNPEGAFYCFPCIRSTGLDSESFCEQLLKEQKVAVVPGNAFGESGEGFVRVSYCYSIDHLVEAMNRISQFVQQRAEQMKNEGVAHEASDRTCARKA</sequence>
<comment type="caution">
    <text evidence="8">The sequence shown here is derived from an EMBL/GenBank/DDBJ whole genome shotgun (WGS) entry which is preliminary data.</text>
</comment>
<dbReference type="GO" id="GO:0006520">
    <property type="term" value="P:amino acid metabolic process"/>
    <property type="evidence" value="ECO:0007669"/>
    <property type="project" value="InterPro"/>
</dbReference>
<dbReference type="PANTHER" id="PTHR46383:SF3">
    <property type="entry name" value="ASPARTATE AMINOTRANSFERASE-RELATED"/>
    <property type="match status" value="1"/>
</dbReference>
<dbReference type="InterPro" id="IPR004838">
    <property type="entry name" value="NHTrfase_class1_PyrdxlP-BS"/>
</dbReference>
<dbReference type="EC" id="2.6.1.-" evidence="6"/>
<dbReference type="InterPro" id="IPR004839">
    <property type="entry name" value="Aminotransferase_I/II_large"/>
</dbReference>
<dbReference type="GO" id="GO:0030170">
    <property type="term" value="F:pyridoxal phosphate binding"/>
    <property type="evidence" value="ECO:0007669"/>
    <property type="project" value="InterPro"/>
</dbReference>
<evidence type="ECO:0000313" key="9">
    <source>
        <dbReference type="Proteomes" id="UP000003340"/>
    </source>
</evidence>
<dbReference type="Gene3D" id="3.90.1150.10">
    <property type="entry name" value="Aspartate Aminotransferase, domain 1"/>
    <property type="match status" value="1"/>
</dbReference>
<accession>C0EHH8</accession>
<dbReference type="SUPFAM" id="SSF53383">
    <property type="entry name" value="PLP-dependent transferases"/>
    <property type="match status" value="1"/>
</dbReference>
<dbReference type="HOGENOM" id="CLU_017584_4_3_9"/>
<gene>
    <name evidence="8" type="ORF">CLOSTMETH_03215</name>
</gene>